<dbReference type="RefSeq" id="WP_207253094.1">
    <property type="nucleotide sequence ID" value="NZ_JAFMPM010000008.1"/>
</dbReference>
<evidence type="ECO:0000313" key="3">
    <source>
        <dbReference type="Proteomes" id="UP000664466"/>
    </source>
</evidence>
<feature type="compositionally biased region" description="Basic and acidic residues" evidence="1">
    <location>
        <begin position="79"/>
        <end position="93"/>
    </location>
</feature>
<comment type="caution">
    <text evidence="2">The sequence shown here is derived from an EMBL/GenBank/DDBJ whole genome shotgun (WGS) entry which is preliminary data.</text>
</comment>
<evidence type="ECO:0000256" key="1">
    <source>
        <dbReference type="SAM" id="MobiDB-lite"/>
    </source>
</evidence>
<evidence type="ECO:0000313" key="2">
    <source>
        <dbReference type="EMBL" id="MBO0615387.1"/>
    </source>
</evidence>
<keyword evidence="3" id="KW-1185">Reference proteome</keyword>
<evidence type="ECO:0008006" key="4">
    <source>
        <dbReference type="Google" id="ProtNLM"/>
    </source>
</evidence>
<name>A0ABS3IQT1_9GAMM</name>
<sequence length="136" mass="15506">MDDTPKTLAETLAIFNERLRPFRELSERLKQIQAPYQRLGQSFQPFTKVNQHKQNGVVMPQSCLVPLPQTPPPVAPKPPPEKRPSTLDKNAERREIYQQVVAELGRYAQQGVLLEEAAKRAGCTARTMWRAITDKK</sequence>
<dbReference type="EMBL" id="JAFMPM010000008">
    <property type="protein sequence ID" value="MBO0615387.1"/>
    <property type="molecule type" value="Genomic_DNA"/>
</dbReference>
<gene>
    <name evidence="2" type="ORF">J1836_21050</name>
</gene>
<protein>
    <recommendedName>
        <fullName evidence="4">Resolvase HTH domain-containing protein</fullName>
    </recommendedName>
</protein>
<reference evidence="2 3" key="1">
    <citation type="submission" date="2021-03" db="EMBL/GenBank/DDBJ databases">
        <title>Draft genome and methylome analysis of Thiotrix fructosivoruns ATCC 49748.</title>
        <authorList>
            <person name="Fomenkov A."/>
            <person name="Grabovich M.Y."/>
            <person name="Roberts R.J."/>
        </authorList>
    </citation>
    <scope>NUCLEOTIDE SEQUENCE [LARGE SCALE GENOMIC DNA]</scope>
    <source>
        <strain evidence="2 3">ATCC 49748</strain>
    </source>
</reference>
<organism evidence="2 3">
    <name type="scientific">Thiothrix fructosivorans</name>
    <dbReference type="NCBI Taxonomy" id="111770"/>
    <lineage>
        <taxon>Bacteria</taxon>
        <taxon>Pseudomonadati</taxon>
        <taxon>Pseudomonadota</taxon>
        <taxon>Gammaproteobacteria</taxon>
        <taxon>Thiotrichales</taxon>
        <taxon>Thiotrichaceae</taxon>
        <taxon>Thiothrix</taxon>
    </lineage>
</organism>
<proteinExistence type="predicted"/>
<accession>A0ABS3IQT1</accession>
<dbReference type="Proteomes" id="UP000664466">
    <property type="component" value="Unassembled WGS sequence"/>
</dbReference>
<feature type="compositionally biased region" description="Pro residues" evidence="1">
    <location>
        <begin position="68"/>
        <end position="78"/>
    </location>
</feature>
<feature type="region of interest" description="Disordered" evidence="1">
    <location>
        <begin position="62"/>
        <end position="93"/>
    </location>
</feature>